<dbReference type="EMBL" id="MCFF01000089">
    <property type="protein sequence ID" value="ORY94301.1"/>
    <property type="molecule type" value="Genomic_DNA"/>
</dbReference>
<dbReference type="GO" id="GO:0000184">
    <property type="term" value="P:nuclear-transcribed mRNA catabolic process, nonsense-mediated decay"/>
    <property type="evidence" value="ECO:0007669"/>
    <property type="project" value="TreeGrafter"/>
</dbReference>
<dbReference type="InParanoid" id="A0A1Y2G6V3"/>
<dbReference type="SUPFAM" id="SSF48452">
    <property type="entry name" value="TPR-like"/>
    <property type="match status" value="1"/>
</dbReference>
<dbReference type="RefSeq" id="XP_021875244.1">
    <property type="nucleotide sequence ID" value="XM_022030800.1"/>
</dbReference>
<feature type="domain" description="Telomerase activating protein Est1-like N-terminal" evidence="4">
    <location>
        <begin position="147"/>
        <end position="292"/>
    </location>
</feature>
<feature type="compositionally biased region" description="Low complexity" evidence="2">
    <location>
        <begin position="812"/>
        <end position="822"/>
    </location>
</feature>
<keyword evidence="6" id="KW-1185">Reference proteome</keyword>
<dbReference type="InterPro" id="IPR018834">
    <property type="entry name" value="DNA/RNA-bd_Est1-type"/>
</dbReference>
<sequence>MSNSISQFSLENQLQTVRQLYLDASLIEQTIQQHVEANKVGYRSSISSHSSPTSDRRLNLSDTSSSSRHQNQSRQSSNSSLQNQNQRRSGRQQHQAQQEDQGQGFQVPPSRYFRSSHEELTFLRDSLKDVYEVVLLEDLVAAVEKSIDERLWRHVFYAPIEELRAELRKLDKNSRQHQEVMDELSKLLDKGTGFYHEMITALRCEHDIDLESIAVEVLQSESSTAGKGNKSVANIDTKLLQSRSRSGRGRQQSRLKDEALLAQPTYSIEALANCIQKCFIYLGDLARYRTNVRLETQAVLTTSQKVGKDLETSQTRPSASDWEAAYRFYIRAFQTFPDSGKPYGQLAILATYANDDLDAIYWYTLSLGTKSPSIVVRDNLKVFFSRYQNRYKDLLSMIYPQSDDLSNAMSTDEETDTRSRPKSTSAQQLALARCDITVFFIKIQMDFFVPHLESTTFRDSNLLTTFCHKLSSKLADGGFESTALKMVASMILVIYDLHARAALSSLTAESNTKEGTLGWKQAQRLGLIYLFGMATTILDHQLSLFKQNDSIHPSPSQGLLFPIQIFIEFWLSHWDQVWGMVRMDEKWAGASNRADLSLRKATVTFFRSFISVLNIIRPQGQDYFNLDDVSQRAYQILQDDRYHFFGLMPFRRFHSQLSICFDVVEDPETTKLYRLLLFTEKVIQATESIRGTVVELSLEPVSDEDQTESGGVYYKVMDADDKRLLRERGSKVLASHWLQDQVSSLQKGLEDSERVERRGGHSHLNQQDNRRDGNRSRPLVPISTLPGTVRLPLSGQTKLTDHYQRGPPKFISPSSPQQQHGHSGVDRGSSLNNQLQLKNRPEKHSPPYWTCVVDFSVLVWHLSDVKTLLEHRKCLIIVPLDVIDRLDKAKKGQDKENQKTREAIRFLDNWLNIVRWGMSEPLLVGQNVKDSLGRWSEAIPFLVKQEESNSITNGGVRGDHDCSMPEAIEVEDQDIDMADVQKEADNKEEKDLIGEDNEIEEEIEVRSVKNVPRIWHPILGACLFLLRKRDEAHRIAQDRFILLTEDPDLLYYARWFDIPSSSILGWKHLGI</sequence>
<reference evidence="5 6" key="1">
    <citation type="submission" date="2016-07" db="EMBL/GenBank/DDBJ databases">
        <title>Pervasive Adenine N6-methylation of Active Genes in Fungi.</title>
        <authorList>
            <consortium name="DOE Joint Genome Institute"/>
            <person name="Mondo S.J."/>
            <person name="Dannebaum R.O."/>
            <person name="Kuo R.C."/>
            <person name="Labutti K."/>
            <person name="Haridas S."/>
            <person name="Kuo A."/>
            <person name="Salamov A."/>
            <person name="Ahrendt S.R."/>
            <person name="Lipzen A."/>
            <person name="Sullivan W."/>
            <person name="Andreopoulos W.B."/>
            <person name="Clum A."/>
            <person name="Lindquist E."/>
            <person name="Daum C."/>
            <person name="Ramamoorthy G.K."/>
            <person name="Gryganskyi A."/>
            <person name="Culley D."/>
            <person name="Magnuson J.K."/>
            <person name="James T.Y."/>
            <person name="O'Malley M.A."/>
            <person name="Stajich J.E."/>
            <person name="Spatafora J.W."/>
            <person name="Visel A."/>
            <person name="Grigoriev I.V."/>
        </authorList>
    </citation>
    <scope>NUCLEOTIDE SEQUENCE [LARGE SCALE GENOMIC DNA]</scope>
    <source>
        <strain evidence="5 6">NRRL 3116</strain>
    </source>
</reference>
<evidence type="ECO:0008006" key="7">
    <source>
        <dbReference type="Google" id="ProtNLM"/>
    </source>
</evidence>
<dbReference type="Proteomes" id="UP000193648">
    <property type="component" value="Unassembled WGS sequence"/>
</dbReference>
<evidence type="ECO:0000313" key="5">
    <source>
        <dbReference type="EMBL" id="ORY94301.1"/>
    </source>
</evidence>
<feature type="region of interest" description="Disordered" evidence="2">
    <location>
        <begin position="748"/>
        <end position="831"/>
    </location>
</feature>
<name>A0A1Y2G6V3_9FUNG</name>
<feature type="domain" description="DNA/RNA-binding" evidence="3">
    <location>
        <begin position="325"/>
        <end position="611"/>
    </location>
</feature>
<dbReference type="GO" id="GO:0042162">
    <property type="term" value="F:telomeric DNA binding"/>
    <property type="evidence" value="ECO:0007669"/>
    <property type="project" value="TreeGrafter"/>
</dbReference>
<feature type="compositionally biased region" description="Low complexity" evidence="2">
    <location>
        <begin position="44"/>
        <end position="53"/>
    </location>
</feature>
<proteinExistence type="predicted"/>
<dbReference type="GO" id="GO:0005697">
    <property type="term" value="C:telomerase holoenzyme complex"/>
    <property type="evidence" value="ECO:0007669"/>
    <property type="project" value="TreeGrafter"/>
</dbReference>
<evidence type="ECO:0000256" key="1">
    <source>
        <dbReference type="SAM" id="Coils"/>
    </source>
</evidence>
<dbReference type="Gene3D" id="3.40.50.1010">
    <property type="entry name" value="5'-nuclease"/>
    <property type="match status" value="1"/>
</dbReference>
<feature type="coiled-coil region" evidence="1">
    <location>
        <begin position="160"/>
        <end position="190"/>
    </location>
</feature>
<accession>A0A1Y2G6V3</accession>
<dbReference type="Gene3D" id="1.25.40.10">
    <property type="entry name" value="Tetratricopeptide repeat domain"/>
    <property type="match status" value="1"/>
</dbReference>
<keyword evidence="1" id="KW-0175">Coiled coil</keyword>
<dbReference type="Pfam" id="PF10373">
    <property type="entry name" value="EST1_DNA_bind"/>
    <property type="match status" value="1"/>
</dbReference>
<evidence type="ECO:0000256" key="2">
    <source>
        <dbReference type="SAM" id="MobiDB-lite"/>
    </source>
</evidence>
<dbReference type="InterPro" id="IPR011990">
    <property type="entry name" value="TPR-like_helical_dom_sf"/>
</dbReference>
<dbReference type="InterPro" id="IPR045153">
    <property type="entry name" value="Est1/Ebs1-like"/>
</dbReference>
<dbReference type="Pfam" id="PF10374">
    <property type="entry name" value="EST1"/>
    <property type="match status" value="1"/>
</dbReference>
<organism evidence="5 6">
    <name type="scientific">Lobosporangium transversale</name>
    <dbReference type="NCBI Taxonomy" id="64571"/>
    <lineage>
        <taxon>Eukaryota</taxon>
        <taxon>Fungi</taxon>
        <taxon>Fungi incertae sedis</taxon>
        <taxon>Mucoromycota</taxon>
        <taxon>Mortierellomycotina</taxon>
        <taxon>Mortierellomycetes</taxon>
        <taxon>Mortierellales</taxon>
        <taxon>Mortierellaceae</taxon>
        <taxon>Lobosporangium</taxon>
    </lineage>
</organism>
<comment type="caution">
    <text evidence="5">The sequence shown here is derived from an EMBL/GenBank/DDBJ whole genome shotgun (WGS) entry which is preliminary data.</text>
</comment>
<dbReference type="GO" id="GO:0070034">
    <property type="term" value="F:telomerase RNA binding"/>
    <property type="evidence" value="ECO:0007669"/>
    <property type="project" value="TreeGrafter"/>
</dbReference>
<evidence type="ECO:0000259" key="3">
    <source>
        <dbReference type="Pfam" id="PF10373"/>
    </source>
</evidence>
<dbReference type="PANTHER" id="PTHR15696">
    <property type="entry name" value="SMG-7 SUPPRESSOR WITH MORPHOLOGICAL EFFECT ON GENITALIA PROTEIN 7"/>
    <property type="match status" value="1"/>
</dbReference>
<dbReference type="OrthoDB" id="69928at2759"/>
<dbReference type="InterPro" id="IPR019458">
    <property type="entry name" value="Est1-like_N"/>
</dbReference>
<evidence type="ECO:0000313" key="6">
    <source>
        <dbReference type="Proteomes" id="UP000193648"/>
    </source>
</evidence>
<gene>
    <name evidence="5" type="ORF">BCR41DRAFT_426949</name>
</gene>
<dbReference type="STRING" id="64571.A0A1Y2G6V3"/>
<dbReference type="PANTHER" id="PTHR15696:SF0">
    <property type="entry name" value="TELOMERASE-BINDING PROTEIN EST1A"/>
    <property type="match status" value="1"/>
</dbReference>
<dbReference type="AlphaFoldDB" id="A0A1Y2G6V3"/>
<protein>
    <recommendedName>
        <fullName evidence="7">PIN domain-containing protein</fullName>
    </recommendedName>
</protein>
<dbReference type="GeneID" id="33572641"/>
<evidence type="ECO:0000259" key="4">
    <source>
        <dbReference type="Pfam" id="PF10374"/>
    </source>
</evidence>
<feature type="region of interest" description="Disordered" evidence="2">
    <location>
        <begin position="42"/>
        <end position="110"/>
    </location>
</feature>
<feature type="compositionally biased region" description="Low complexity" evidence="2">
    <location>
        <begin position="64"/>
        <end position="106"/>
    </location>
</feature>
<feature type="compositionally biased region" description="Basic and acidic residues" evidence="2">
    <location>
        <begin position="748"/>
        <end position="759"/>
    </location>
</feature>